<dbReference type="InterPro" id="IPR025641">
    <property type="entry name" value="DUF4340"/>
</dbReference>
<sequence>MKLQKSTLFLVLIAIILGGLVYLVEIRSEQQQQEITIQEQKLFNINVENIKRIIIQKSDTILEFIASDNSWQMIQPEKLIASDGVMAFLLDLIAEGKSDRILEIAPNQLSQYGLESPIATITIELNNGQQQQILLGKETIDPKLIYAQVITDNNKSTIEIVIVSKNWQYAIDRDLAEWQDSNI</sequence>
<evidence type="ECO:0000313" key="2">
    <source>
        <dbReference type="EMBL" id="VEP11454.1"/>
    </source>
</evidence>
<evidence type="ECO:0000259" key="1">
    <source>
        <dbReference type="Pfam" id="PF14238"/>
    </source>
</evidence>
<dbReference type="AlphaFoldDB" id="A0A563VJ37"/>
<dbReference type="RefSeq" id="WP_144868931.1">
    <property type="nucleotide sequence ID" value="NZ_LR213861.1"/>
</dbReference>
<dbReference type="EMBL" id="CAACVJ010000008">
    <property type="protein sequence ID" value="VEP11454.1"/>
    <property type="molecule type" value="Genomic_DNA"/>
</dbReference>
<dbReference type="OrthoDB" id="453197at2"/>
<dbReference type="Proteomes" id="UP000320055">
    <property type="component" value="Unassembled WGS sequence"/>
</dbReference>
<gene>
    <name evidence="2" type="ORF">H1P_1050005</name>
</gene>
<name>A0A563VJ37_9CYAN</name>
<proteinExistence type="predicted"/>
<accession>A0A563VJ37</accession>
<organism evidence="2 3">
    <name type="scientific">Hyella patelloides LEGE 07179</name>
    <dbReference type="NCBI Taxonomy" id="945734"/>
    <lineage>
        <taxon>Bacteria</taxon>
        <taxon>Bacillati</taxon>
        <taxon>Cyanobacteriota</taxon>
        <taxon>Cyanophyceae</taxon>
        <taxon>Pleurocapsales</taxon>
        <taxon>Hyellaceae</taxon>
        <taxon>Hyella</taxon>
    </lineage>
</organism>
<reference evidence="2 3" key="1">
    <citation type="submission" date="2019-01" db="EMBL/GenBank/DDBJ databases">
        <authorList>
            <person name="Brito A."/>
        </authorList>
    </citation>
    <scope>NUCLEOTIDE SEQUENCE [LARGE SCALE GENOMIC DNA]</scope>
    <source>
        <strain evidence="2">1</strain>
    </source>
</reference>
<protein>
    <recommendedName>
        <fullName evidence="1">DUF4340 domain-containing protein</fullName>
    </recommendedName>
</protein>
<feature type="domain" description="DUF4340" evidence="1">
    <location>
        <begin position="71"/>
        <end position="183"/>
    </location>
</feature>
<dbReference type="Pfam" id="PF14238">
    <property type="entry name" value="DUF4340"/>
    <property type="match status" value="1"/>
</dbReference>
<keyword evidence="3" id="KW-1185">Reference proteome</keyword>
<evidence type="ECO:0000313" key="3">
    <source>
        <dbReference type="Proteomes" id="UP000320055"/>
    </source>
</evidence>